<dbReference type="Gene3D" id="1.10.8.60">
    <property type="match status" value="1"/>
</dbReference>
<dbReference type="Pfam" id="PF13177">
    <property type="entry name" value="DNA_pol3_delta2"/>
    <property type="match status" value="1"/>
</dbReference>
<protein>
    <recommendedName>
        <fullName evidence="6">AAA+ ATPase domain-containing protein</fullName>
    </recommendedName>
</protein>
<dbReference type="Pfam" id="PF22534">
    <property type="entry name" value="RFC_C"/>
    <property type="match status" value="1"/>
</dbReference>
<dbReference type="InterPro" id="IPR050238">
    <property type="entry name" value="DNA_Rep/Repair_Clamp_Loader"/>
</dbReference>
<organism evidence="7">
    <name type="scientific">Pyramimonas obovata</name>
    <dbReference type="NCBI Taxonomy" id="1411642"/>
    <lineage>
        <taxon>Eukaryota</taxon>
        <taxon>Viridiplantae</taxon>
        <taxon>Chlorophyta</taxon>
        <taxon>Pyramimonadophyceae</taxon>
        <taxon>Pyramimonadales</taxon>
        <taxon>Pyramimonadaceae</taxon>
        <taxon>Pyramimonas</taxon>
        <taxon>Pyramimonas incertae sedis</taxon>
    </lineage>
</organism>
<keyword evidence="5" id="KW-0539">Nucleus</keyword>
<proteinExistence type="inferred from homology"/>
<dbReference type="FunFam" id="3.40.50.300:FF:000136">
    <property type="entry name" value="Replication factor C subunit 5"/>
    <property type="match status" value="1"/>
</dbReference>
<evidence type="ECO:0000256" key="1">
    <source>
        <dbReference type="ARBA" id="ARBA00002386"/>
    </source>
</evidence>
<evidence type="ECO:0000256" key="2">
    <source>
        <dbReference type="ARBA" id="ARBA00004123"/>
    </source>
</evidence>
<dbReference type="InterPro" id="IPR008921">
    <property type="entry name" value="DNA_pol3_clamp-load_cplx_C"/>
</dbReference>
<dbReference type="InterPro" id="IPR003593">
    <property type="entry name" value="AAA+_ATPase"/>
</dbReference>
<feature type="domain" description="AAA+ ATPase" evidence="6">
    <location>
        <begin position="33"/>
        <end position="194"/>
    </location>
</feature>
<comment type="subcellular location">
    <subcellularLocation>
        <location evidence="2">Nucleus</location>
    </subcellularLocation>
</comment>
<comment type="similarity">
    <text evidence="3">Belongs to the activator 1 small subunits family.</text>
</comment>
<dbReference type="FunFam" id="1.10.8.60:FF:000030">
    <property type="entry name" value="replication factor C subunit 3"/>
    <property type="match status" value="1"/>
</dbReference>
<dbReference type="Gene3D" id="3.40.50.300">
    <property type="entry name" value="P-loop containing nucleotide triphosphate hydrolases"/>
    <property type="match status" value="1"/>
</dbReference>
<dbReference type="Gene3D" id="1.20.272.10">
    <property type="match status" value="1"/>
</dbReference>
<dbReference type="InterPro" id="IPR027417">
    <property type="entry name" value="P-loop_NTPase"/>
</dbReference>
<keyword evidence="4" id="KW-0235">DNA replication</keyword>
<comment type="function">
    <text evidence="1">May be involved in DNA replication and thus regulate cell proliferation.</text>
</comment>
<dbReference type="GO" id="GO:0005663">
    <property type="term" value="C:DNA replication factor C complex"/>
    <property type="evidence" value="ECO:0007669"/>
    <property type="project" value="TreeGrafter"/>
</dbReference>
<dbReference type="GO" id="GO:0003689">
    <property type="term" value="F:DNA clamp loader activity"/>
    <property type="evidence" value="ECO:0007669"/>
    <property type="project" value="TreeGrafter"/>
</dbReference>
<dbReference type="EMBL" id="HBFA01032024">
    <property type="protein sequence ID" value="CAD8682867.1"/>
    <property type="molecule type" value="Transcribed_RNA"/>
</dbReference>
<accession>A0A7S0RPL9</accession>
<reference evidence="7" key="1">
    <citation type="submission" date="2021-01" db="EMBL/GenBank/DDBJ databases">
        <authorList>
            <person name="Corre E."/>
            <person name="Pelletier E."/>
            <person name="Niang G."/>
            <person name="Scheremetjew M."/>
            <person name="Finn R."/>
            <person name="Kale V."/>
            <person name="Holt S."/>
            <person name="Cochrane G."/>
            <person name="Meng A."/>
            <person name="Brown T."/>
            <person name="Cohen L."/>
        </authorList>
    </citation>
    <scope>NUCLEOTIDE SEQUENCE</scope>
    <source>
        <strain evidence="7">CCMP722</strain>
    </source>
</reference>
<dbReference type="FunFam" id="1.20.272.10:FF:000002">
    <property type="entry name" value="Replication factor C subunit 3"/>
    <property type="match status" value="1"/>
</dbReference>
<sequence>MLWVDRYRPKSLDTLITNKEVGANLKNLVAEGDCPHLLFYGPSGAGKKTLILALLREIFGPGAEKLKPETKEWKIERPTMSSNISVELTTLSSMHHIELNPSDAGLKDKYIVQEVIKETAKYRQLDMAGSKGFKVIVLNEVDRLTRDAQYGLRRTMEKYASVCRLILCCNNISKVTEAVRSRCLCIRVPAPDDNQICTVLEHVAKKEGLSLPTELAARIALQSDGNMRKALLSMEACKVNQYPFQPTQVVQAMDWELYIKEICDDIMSEQSPKRLYEVRQKLYELLINCIPPELILKTLLAHLMGKLDSELKHEVCHWAAHYEHSLTCGSKAIIHLEAFVAKFMSLYKHFVISMFG</sequence>
<dbReference type="GO" id="GO:0006281">
    <property type="term" value="P:DNA repair"/>
    <property type="evidence" value="ECO:0007669"/>
    <property type="project" value="UniProtKB-ARBA"/>
</dbReference>
<dbReference type="PANTHER" id="PTHR11669">
    <property type="entry name" value="REPLICATION FACTOR C / DNA POLYMERASE III GAMMA-TAU SUBUNIT"/>
    <property type="match status" value="1"/>
</dbReference>
<dbReference type="GO" id="GO:0006271">
    <property type="term" value="P:DNA strand elongation involved in DNA replication"/>
    <property type="evidence" value="ECO:0007669"/>
    <property type="project" value="UniProtKB-ARBA"/>
</dbReference>
<evidence type="ECO:0000256" key="4">
    <source>
        <dbReference type="ARBA" id="ARBA00022705"/>
    </source>
</evidence>
<evidence type="ECO:0000256" key="5">
    <source>
        <dbReference type="ARBA" id="ARBA00023242"/>
    </source>
</evidence>
<dbReference type="SMART" id="SM00382">
    <property type="entry name" value="AAA"/>
    <property type="match status" value="1"/>
</dbReference>
<name>A0A7S0RPL9_9CHLO</name>
<evidence type="ECO:0000256" key="3">
    <source>
        <dbReference type="ARBA" id="ARBA00005378"/>
    </source>
</evidence>
<evidence type="ECO:0000259" key="6">
    <source>
        <dbReference type="SMART" id="SM00382"/>
    </source>
</evidence>
<dbReference type="AlphaFoldDB" id="A0A7S0RPL9"/>
<dbReference type="GO" id="GO:0005634">
    <property type="term" value="C:nucleus"/>
    <property type="evidence" value="ECO:0007669"/>
    <property type="project" value="UniProtKB-SubCell"/>
</dbReference>
<dbReference type="SUPFAM" id="SSF52540">
    <property type="entry name" value="P-loop containing nucleoside triphosphate hydrolases"/>
    <property type="match status" value="1"/>
</dbReference>
<dbReference type="PANTHER" id="PTHR11669:SF1">
    <property type="entry name" value="REPLICATION FACTOR C SUBUNIT 3"/>
    <property type="match status" value="1"/>
</dbReference>
<gene>
    <name evidence="7" type="ORF">POBO1169_LOCUS16132</name>
</gene>
<dbReference type="SUPFAM" id="SSF48019">
    <property type="entry name" value="post-AAA+ oligomerization domain-like"/>
    <property type="match status" value="1"/>
</dbReference>
<dbReference type="CDD" id="cd00009">
    <property type="entry name" value="AAA"/>
    <property type="match status" value="1"/>
</dbReference>
<evidence type="ECO:0000313" key="7">
    <source>
        <dbReference type="EMBL" id="CAD8682867.1"/>
    </source>
</evidence>
<dbReference type="Pfam" id="PF21960">
    <property type="entry name" value="RCF1-5-like_lid"/>
    <property type="match status" value="1"/>
</dbReference>
<dbReference type="GO" id="GO:0003677">
    <property type="term" value="F:DNA binding"/>
    <property type="evidence" value="ECO:0007669"/>
    <property type="project" value="InterPro"/>
</dbReference>